<gene>
    <name evidence="1" type="ORF">ACFQ4B_00585</name>
</gene>
<sequence length="125" mass="13461">MISDVSLNGSSSIPLTGKETAVKAAEPISSAPITNSKDLHKAEIQGARVSTGDEQIVKAIERALKALQGPTTMVEVSVHEETKQVMVKVLDQDSGKVIREIPPEKMLDLVANMMKVAGLLIDERR</sequence>
<accession>A0ABW3UDE6</accession>
<keyword evidence="1" id="KW-0282">Flagellum</keyword>
<evidence type="ECO:0000313" key="2">
    <source>
        <dbReference type="Proteomes" id="UP001597180"/>
    </source>
</evidence>
<dbReference type="InterPro" id="IPR035924">
    <property type="entry name" value="FlaG-like_sf"/>
</dbReference>
<dbReference type="InterPro" id="IPR005186">
    <property type="entry name" value="FlaG"/>
</dbReference>
<keyword evidence="1" id="KW-0969">Cilium</keyword>
<keyword evidence="2" id="KW-1185">Reference proteome</keyword>
<comment type="caution">
    <text evidence="1">The sequence shown here is derived from an EMBL/GenBank/DDBJ whole genome shotgun (WGS) entry which is preliminary data.</text>
</comment>
<dbReference type="SUPFAM" id="SSF160214">
    <property type="entry name" value="FlaG-like"/>
    <property type="match status" value="1"/>
</dbReference>
<dbReference type="Pfam" id="PF03646">
    <property type="entry name" value="FlaG"/>
    <property type="match status" value="1"/>
</dbReference>
<dbReference type="Proteomes" id="UP001597180">
    <property type="component" value="Unassembled WGS sequence"/>
</dbReference>
<protein>
    <submittedName>
        <fullName evidence="1">Flagellar protein FlaG</fullName>
    </submittedName>
</protein>
<evidence type="ECO:0000313" key="1">
    <source>
        <dbReference type="EMBL" id="MFD1218600.1"/>
    </source>
</evidence>
<dbReference type="Gene3D" id="3.30.160.170">
    <property type="entry name" value="FlaG-like"/>
    <property type="match status" value="1"/>
</dbReference>
<name>A0ABW3UDE6_9BACL</name>
<dbReference type="RefSeq" id="WP_256865587.1">
    <property type="nucleotide sequence ID" value="NZ_BAABJG010000047.1"/>
</dbReference>
<reference evidence="2" key="1">
    <citation type="journal article" date="2019" name="Int. J. Syst. Evol. Microbiol.">
        <title>The Global Catalogue of Microorganisms (GCM) 10K type strain sequencing project: providing services to taxonomists for standard genome sequencing and annotation.</title>
        <authorList>
            <consortium name="The Broad Institute Genomics Platform"/>
            <consortium name="The Broad Institute Genome Sequencing Center for Infectious Disease"/>
            <person name="Wu L."/>
            <person name="Ma J."/>
        </authorList>
    </citation>
    <scope>NUCLEOTIDE SEQUENCE [LARGE SCALE GENOMIC DNA]</scope>
    <source>
        <strain evidence="2">CCUG 53270</strain>
    </source>
</reference>
<dbReference type="EMBL" id="JBHTLU010000003">
    <property type="protein sequence ID" value="MFD1218600.1"/>
    <property type="molecule type" value="Genomic_DNA"/>
</dbReference>
<dbReference type="PANTHER" id="PTHR37166">
    <property type="entry name" value="PROTEIN FLAG"/>
    <property type="match status" value="1"/>
</dbReference>
<organism evidence="1 2">
    <name type="scientific">Paenibacillus vulneris</name>
    <dbReference type="NCBI Taxonomy" id="1133364"/>
    <lineage>
        <taxon>Bacteria</taxon>
        <taxon>Bacillati</taxon>
        <taxon>Bacillota</taxon>
        <taxon>Bacilli</taxon>
        <taxon>Bacillales</taxon>
        <taxon>Paenibacillaceae</taxon>
        <taxon>Paenibacillus</taxon>
    </lineage>
</organism>
<keyword evidence="1" id="KW-0966">Cell projection</keyword>
<proteinExistence type="predicted"/>
<dbReference type="PANTHER" id="PTHR37166:SF1">
    <property type="entry name" value="PROTEIN FLAG"/>
    <property type="match status" value="1"/>
</dbReference>